<dbReference type="AlphaFoldDB" id="A0ABD2IKE2"/>
<name>A0ABD2IKE2_HETSC</name>
<sequence>MTTNFLRPSENNSNINYGAIAETNLDKAVTTQDQEQREKLISKAKEGLVKTTTEPDRSKRVLPPRDSLGRFKSWRRKLLGSDKAETPTKQTMGAKKRPRKKTADKVVKKAKRWPTLNPIWAEKKRALSQFGPSTFTAVPAQYVQSCFAKEDIDKFFSVWAH</sequence>
<keyword evidence="3" id="KW-1185">Reference proteome</keyword>
<evidence type="ECO:0000256" key="1">
    <source>
        <dbReference type="SAM" id="MobiDB-lite"/>
    </source>
</evidence>
<proteinExistence type="predicted"/>
<organism evidence="2 3">
    <name type="scientific">Heterodera schachtii</name>
    <name type="common">Sugarbeet cyst nematode worm</name>
    <name type="synonym">Tylenchus schachtii</name>
    <dbReference type="NCBI Taxonomy" id="97005"/>
    <lineage>
        <taxon>Eukaryota</taxon>
        <taxon>Metazoa</taxon>
        <taxon>Ecdysozoa</taxon>
        <taxon>Nematoda</taxon>
        <taxon>Chromadorea</taxon>
        <taxon>Rhabditida</taxon>
        <taxon>Tylenchina</taxon>
        <taxon>Tylenchomorpha</taxon>
        <taxon>Tylenchoidea</taxon>
        <taxon>Heteroderidae</taxon>
        <taxon>Heteroderinae</taxon>
        <taxon>Heterodera</taxon>
    </lineage>
</organism>
<feature type="region of interest" description="Disordered" evidence="1">
    <location>
        <begin position="78"/>
        <end position="109"/>
    </location>
</feature>
<evidence type="ECO:0000313" key="3">
    <source>
        <dbReference type="Proteomes" id="UP001620645"/>
    </source>
</evidence>
<accession>A0ABD2IKE2</accession>
<comment type="caution">
    <text evidence="2">The sequence shown here is derived from an EMBL/GenBank/DDBJ whole genome shotgun (WGS) entry which is preliminary data.</text>
</comment>
<evidence type="ECO:0000313" key="2">
    <source>
        <dbReference type="EMBL" id="KAL3080574.1"/>
    </source>
</evidence>
<feature type="region of interest" description="Disordered" evidence="1">
    <location>
        <begin position="41"/>
        <end position="66"/>
    </location>
</feature>
<dbReference type="EMBL" id="JBICCN010000293">
    <property type="protein sequence ID" value="KAL3080574.1"/>
    <property type="molecule type" value="Genomic_DNA"/>
</dbReference>
<reference evidence="2 3" key="1">
    <citation type="submission" date="2024-10" db="EMBL/GenBank/DDBJ databases">
        <authorList>
            <person name="Kim D."/>
        </authorList>
    </citation>
    <scope>NUCLEOTIDE SEQUENCE [LARGE SCALE GENOMIC DNA]</scope>
    <source>
        <strain evidence="2">Taebaek</strain>
    </source>
</reference>
<feature type="compositionally biased region" description="Basic and acidic residues" evidence="1">
    <location>
        <begin position="41"/>
        <end position="59"/>
    </location>
</feature>
<protein>
    <submittedName>
        <fullName evidence="2">Uncharacterized protein</fullName>
    </submittedName>
</protein>
<dbReference type="Proteomes" id="UP001620645">
    <property type="component" value="Unassembled WGS sequence"/>
</dbReference>
<gene>
    <name evidence="2" type="ORF">niasHS_013768</name>
</gene>